<dbReference type="Proteomes" id="UP000761534">
    <property type="component" value="Unassembled WGS sequence"/>
</dbReference>
<feature type="domain" description="DUF7907" evidence="1">
    <location>
        <begin position="46"/>
        <end position="171"/>
    </location>
</feature>
<accession>A0A642V6I0</accession>
<dbReference type="InterPro" id="IPR057229">
    <property type="entry name" value="DUF7907"/>
</dbReference>
<organism evidence="2 3">
    <name type="scientific">Trichomonascus ciferrii</name>
    <dbReference type="NCBI Taxonomy" id="44093"/>
    <lineage>
        <taxon>Eukaryota</taxon>
        <taxon>Fungi</taxon>
        <taxon>Dikarya</taxon>
        <taxon>Ascomycota</taxon>
        <taxon>Saccharomycotina</taxon>
        <taxon>Dipodascomycetes</taxon>
        <taxon>Dipodascales</taxon>
        <taxon>Trichomonascaceae</taxon>
        <taxon>Trichomonascus</taxon>
        <taxon>Trichomonascus ciferrii complex</taxon>
    </lineage>
</organism>
<sequence length="174" mass="19525">MHSKISNVRRSSSSIADYCRSGLVKAECPVTNDDQFHLKVGGGSHLDGQYVRPMETDMDDQLVFIDANFDCPWSLGQGTLDYHMNGGAIWGADLRKVNDNDQVQRAMLIKNGGQQKYYYFDGEQLVVNSTNNWWACYTGASPPGTDLPVLYAYENGHDGTEGCFKVELNREWAR</sequence>
<dbReference type="AlphaFoldDB" id="A0A642V6I0"/>
<comment type="caution">
    <text evidence="2">The sequence shown here is derived from an EMBL/GenBank/DDBJ whole genome shotgun (WGS) entry which is preliminary data.</text>
</comment>
<dbReference type="VEuPathDB" id="FungiDB:TRICI_004707"/>
<evidence type="ECO:0000313" key="2">
    <source>
        <dbReference type="EMBL" id="KAA8908894.1"/>
    </source>
</evidence>
<proteinExistence type="predicted"/>
<dbReference type="EMBL" id="SWFS01000356">
    <property type="protein sequence ID" value="KAA8908894.1"/>
    <property type="molecule type" value="Genomic_DNA"/>
</dbReference>
<keyword evidence="3" id="KW-1185">Reference proteome</keyword>
<protein>
    <recommendedName>
        <fullName evidence="1">DUF7907 domain-containing protein</fullName>
    </recommendedName>
</protein>
<name>A0A642V6I0_9ASCO</name>
<evidence type="ECO:0000259" key="1">
    <source>
        <dbReference type="Pfam" id="PF25484"/>
    </source>
</evidence>
<gene>
    <name evidence="2" type="ORF">TRICI_004707</name>
</gene>
<reference evidence="2" key="1">
    <citation type="journal article" date="2019" name="G3 (Bethesda)">
        <title>Genome Assemblies of Two Rare Opportunistic Yeast Pathogens: Diutina rugosa (syn. Candida rugosa) and Trichomonascus ciferrii (syn. Candida ciferrii).</title>
        <authorList>
            <person name="Mixao V."/>
            <person name="Saus E."/>
            <person name="Hansen A.P."/>
            <person name="Lass-Florl C."/>
            <person name="Gabaldon T."/>
        </authorList>
    </citation>
    <scope>NUCLEOTIDE SEQUENCE</scope>
    <source>
        <strain evidence="2">CBS 4856</strain>
    </source>
</reference>
<evidence type="ECO:0000313" key="3">
    <source>
        <dbReference type="Proteomes" id="UP000761534"/>
    </source>
</evidence>
<dbReference type="Pfam" id="PF25484">
    <property type="entry name" value="DUF7907"/>
    <property type="match status" value="1"/>
</dbReference>